<dbReference type="PANTHER" id="PTHR24282:SF258">
    <property type="entry name" value="CYTOCHROME P450"/>
    <property type="match status" value="1"/>
</dbReference>
<evidence type="ECO:0000256" key="6">
    <source>
        <dbReference type="ARBA" id="ARBA00022989"/>
    </source>
</evidence>
<dbReference type="InterPro" id="IPR002401">
    <property type="entry name" value="Cyt_P450_E_grp-I"/>
</dbReference>
<dbReference type="Gramene" id="EFJ35212">
    <property type="protein sequence ID" value="EFJ35212"/>
    <property type="gene ID" value="SELMODRAFT_80863"/>
</dbReference>
<dbReference type="SUPFAM" id="SSF48264">
    <property type="entry name" value="Cytochrome P450"/>
    <property type="match status" value="1"/>
</dbReference>
<dbReference type="EMBL" id="GL377568">
    <property type="protein sequence ID" value="EFJ35212.1"/>
    <property type="molecule type" value="Genomic_DNA"/>
</dbReference>
<comment type="similarity">
    <text evidence="2 12">Belongs to the cytochrome P450 family.</text>
</comment>
<feature type="binding site" description="axial binding residue" evidence="11">
    <location>
        <position position="194"/>
    </location>
    <ligand>
        <name>heme</name>
        <dbReference type="ChEBI" id="CHEBI:30413"/>
    </ligand>
    <ligandPart>
        <name>Fe</name>
        <dbReference type="ChEBI" id="CHEBI:18248"/>
    </ligandPart>
</feature>
<evidence type="ECO:0000256" key="8">
    <source>
        <dbReference type="ARBA" id="ARBA00023004"/>
    </source>
</evidence>
<accession>D8QWD4</accession>
<dbReference type="GO" id="GO:0020037">
    <property type="term" value="F:heme binding"/>
    <property type="evidence" value="ECO:0007669"/>
    <property type="project" value="InterPro"/>
</dbReference>
<dbReference type="Pfam" id="PF00067">
    <property type="entry name" value="p450"/>
    <property type="match status" value="1"/>
</dbReference>
<dbReference type="PANTHER" id="PTHR24282">
    <property type="entry name" value="CYTOCHROME P450 FAMILY MEMBER"/>
    <property type="match status" value="1"/>
</dbReference>
<keyword evidence="6" id="KW-1133">Transmembrane helix</keyword>
<dbReference type="STRING" id="88036.D8QWD4"/>
<dbReference type="PROSITE" id="PS00086">
    <property type="entry name" value="CYTOCHROME_P450"/>
    <property type="match status" value="1"/>
</dbReference>
<dbReference type="GO" id="GO:0005506">
    <property type="term" value="F:iron ion binding"/>
    <property type="evidence" value="ECO:0007669"/>
    <property type="project" value="InterPro"/>
</dbReference>
<evidence type="ECO:0000256" key="4">
    <source>
        <dbReference type="ARBA" id="ARBA00022692"/>
    </source>
</evidence>
<comment type="cofactor">
    <cofactor evidence="11">
        <name>heme</name>
        <dbReference type="ChEBI" id="CHEBI:30413"/>
    </cofactor>
</comment>
<dbReference type="InterPro" id="IPR050665">
    <property type="entry name" value="Cytochrome_P450_Monooxygen"/>
</dbReference>
<dbReference type="eggNOG" id="KOG0157">
    <property type="taxonomic scope" value="Eukaryota"/>
</dbReference>
<dbReference type="Proteomes" id="UP000001514">
    <property type="component" value="Unassembled WGS sequence"/>
</dbReference>
<dbReference type="GO" id="GO:0016020">
    <property type="term" value="C:membrane"/>
    <property type="evidence" value="ECO:0007669"/>
    <property type="project" value="UniProtKB-SubCell"/>
</dbReference>
<dbReference type="GO" id="GO:0004497">
    <property type="term" value="F:monooxygenase activity"/>
    <property type="evidence" value="ECO:0007669"/>
    <property type="project" value="UniProtKB-KW"/>
</dbReference>
<proteinExistence type="inferred from homology"/>
<dbReference type="HOGENOM" id="CLU_001570_5_0_1"/>
<gene>
    <name evidence="13" type="ORF">SELMODRAFT_80863</name>
</gene>
<keyword evidence="10" id="KW-0472">Membrane</keyword>
<dbReference type="InterPro" id="IPR036396">
    <property type="entry name" value="Cyt_P450_sf"/>
</dbReference>
<dbReference type="PRINTS" id="PR00463">
    <property type="entry name" value="EP450I"/>
</dbReference>
<dbReference type="GO" id="GO:0016705">
    <property type="term" value="F:oxidoreductase activity, acting on paired donors, with incorporation or reduction of molecular oxygen"/>
    <property type="evidence" value="ECO:0007669"/>
    <property type="project" value="InterPro"/>
</dbReference>
<name>D8QWD4_SELML</name>
<dbReference type="InParanoid" id="D8QWD4"/>
<comment type="subcellular location">
    <subcellularLocation>
        <location evidence="1">Membrane</location>
    </subcellularLocation>
</comment>
<evidence type="ECO:0000256" key="11">
    <source>
        <dbReference type="PIRSR" id="PIRSR602401-1"/>
    </source>
</evidence>
<protein>
    <submittedName>
        <fullName evidence="13">Uncharacterized protein</fullName>
    </submittedName>
</protein>
<keyword evidence="9 12" id="KW-0503">Monooxygenase</keyword>
<dbReference type="InterPro" id="IPR001128">
    <property type="entry name" value="Cyt_P450"/>
</dbReference>
<evidence type="ECO:0000313" key="13">
    <source>
        <dbReference type="EMBL" id="EFJ35212.1"/>
    </source>
</evidence>
<evidence type="ECO:0000256" key="7">
    <source>
        <dbReference type="ARBA" id="ARBA00023002"/>
    </source>
</evidence>
<evidence type="ECO:0000256" key="12">
    <source>
        <dbReference type="RuleBase" id="RU000461"/>
    </source>
</evidence>
<dbReference type="AlphaFoldDB" id="D8QWD4"/>
<evidence type="ECO:0000256" key="3">
    <source>
        <dbReference type="ARBA" id="ARBA00022617"/>
    </source>
</evidence>
<dbReference type="OrthoDB" id="1470350at2759"/>
<evidence type="ECO:0000313" key="14">
    <source>
        <dbReference type="Proteomes" id="UP000001514"/>
    </source>
</evidence>
<sequence>MKEVLVPAASTSRSDHHGNRLVEIFRDSSAMTEQEALDNSVTFLLAGHETTAAVLSWSLYLLALNPQWQHRAREEVSQVLGSSWPSPSPLSSTVLAWEHLSKLKTIGLILMEAVRLFPPQPLIGRSCVRENHLGDIRVPPGLEVIVPVAAIHRSEELWGRDAADFRPDRFENGIKSACSHPLAYLPFGSGPRTCVGQSLAMAEAKAVLAMVLLRFSWELSGSYRHEPDVTLNLQPKFGMPLLLTLLEQTA</sequence>
<evidence type="ECO:0000256" key="9">
    <source>
        <dbReference type="ARBA" id="ARBA00023033"/>
    </source>
</evidence>
<reference evidence="13 14" key="1">
    <citation type="journal article" date="2011" name="Science">
        <title>The Selaginella genome identifies genetic changes associated with the evolution of vascular plants.</title>
        <authorList>
            <person name="Banks J.A."/>
            <person name="Nishiyama T."/>
            <person name="Hasebe M."/>
            <person name="Bowman J.L."/>
            <person name="Gribskov M."/>
            <person name="dePamphilis C."/>
            <person name="Albert V.A."/>
            <person name="Aono N."/>
            <person name="Aoyama T."/>
            <person name="Ambrose B.A."/>
            <person name="Ashton N.W."/>
            <person name="Axtell M.J."/>
            <person name="Barker E."/>
            <person name="Barker M.S."/>
            <person name="Bennetzen J.L."/>
            <person name="Bonawitz N.D."/>
            <person name="Chapple C."/>
            <person name="Cheng C."/>
            <person name="Correa L.G."/>
            <person name="Dacre M."/>
            <person name="DeBarry J."/>
            <person name="Dreyer I."/>
            <person name="Elias M."/>
            <person name="Engstrom E.M."/>
            <person name="Estelle M."/>
            <person name="Feng L."/>
            <person name="Finet C."/>
            <person name="Floyd S.K."/>
            <person name="Frommer W.B."/>
            <person name="Fujita T."/>
            <person name="Gramzow L."/>
            <person name="Gutensohn M."/>
            <person name="Harholt J."/>
            <person name="Hattori M."/>
            <person name="Heyl A."/>
            <person name="Hirai T."/>
            <person name="Hiwatashi Y."/>
            <person name="Ishikawa M."/>
            <person name="Iwata M."/>
            <person name="Karol K.G."/>
            <person name="Koehler B."/>
            <person name="Kolukisaoglu U."/>
            <person name="Kubo M."/>
            <person name="Kurata T."/>
            <person name="Lalonde S."/>
            <person name="Li K."/>
            <person name="Li Y."/>
            <person name="Litt A."/>
            <person name="Lyons E."/>
            <person name="Manning G."/>
            <person name="Maruyama T."/>
            <person name="Michael T.P."/>
            <person name="Mikami K."/>
            <person name="Miyazaki S."/>
            <person name="Morinaga S."/>
            <person name="Murata T."/>
            <person name="Mueller-Roeber B."/>
            <person name="Nelson D.R."/>
            <person name="Obara M."/>
            <person name="Oguri Y."/>
            <person name="Olmstead R.G."/>
            <person name="Onodera N."/>
            <person name="Petersen B.L."/>
            <person name="Pils B."/>
            <person name="Prigge M."/>
            <person name="Rensing S.A."/>
            <person name="Riano-Pachon D.M."/>
            <person name="Roberts A.W."/>
            <person name="Sato Y."/>
            <person name="Scheller H.V."/>
            <person name="Schulz B."/>
            <person name="Schulz C."/>
            <person name="Shakirov E.V."/>
            <person name="Shibagaki N."/>
            <person name="Shinohara N."/>
            <person name="Shippen D.E."/>
            <person name="Soerensen I."/>
            <person name="Sotooka R."/>
            <person name="Sugimoto N."/>
            <person name="Sugita M."/>
            <person name="Sumikawa N."/>
            <person name="Tanurdzic M."/>
            <person name="Theissen G."/>
            <person name="Ulvskov P."/>
            <person name="Wakazuki S."/>
            <person name="Weng J.K."/>
            <person name="Willats W.W."/>
            <person name="Wipf D."/>
            <person name="Wolf P.G."/>
            <person name="Yang L."/>
            <person name="Zimmer A.D."/>
            <person name="Zhu Q."/>
            <person name="Mitros T."/>
            <person name="Hellsten U."/>
            <person name="Loque D."/>
            <person name="Otillar R."/>
            <person name="Salamov A."/>
            <person name="Schmutz J."/>
            <person name="Shapiro H."/>
            <person name="Lindquist E."/>
            <person name="Lucas S."/>
            <person name="Rokhsar D."/>
            <person name="Grigoriev I.V."/>
        </authorList>
    </citation>
    <scope>NUCLEOTIDE SEQUENCE [LARGE SCALE GENOMIC DNA]</scope>
</reference>
<keyword evidence="8 11" id="KW-0408">Iron</keyword>
<evidence type="ECO:0000256" key="10">
    <source>
        <dbReference type="ARBA" id="ARBA00023136"/>
    </source>
</evidence>
<keyword evidence="14" id="KW-1185">Reference proteome</keyword>
<dbReference type="InterPro" id="IPR017972">
    <property type="entry name" value="Cyt_P450_CS"/>
</dbReference>
<dbReference type="Gene3D" id="1.10.630.10">
    <property type="entry name" value="Cytochrome P450"/>
    <property type="match status" value="1"/>
</dbReference>
<keyword evidence="7 12" id="KW-0560">Oxidoreductase</keyword>
<evidence type="ECO:0000256" key="1">
    <source>
        <dbReference type="ARBA" id="ARBA00004370"/>
    </source>
</evidence>
<dbReference type="PRINTS" id="PR00385">
    <property type="entry name" value="P450"/>
</dbReference>
<dbReference type="KEGG" id="smo:SELMODRAFT_80863"/>
<keyword evidence="5 11" id="KW-0479">Metal-binding</keyword>
<evidence type="ECO:0000256" key="2">
    <source>
        <dbReference type="ARBA" id="ARBA00010617"/>
    </source>
</evidence>
<keyword evidence="3 11" id="KW-0349">Heme</keyword>
<keyword evidence="4" id="KW-0812">Transmembrane</keyword>
<organism evidence="14">
    <name type="scientific">Selaginella moellendorffii</name>
    <name type="common">Spikemoss</name>
    <dbReference type="NCBI Taxonomy" id="88036"/>
    <lineage>
        <taxon>Eukaryota</taxon>
        <taxon>Viridiplantae</taxon>
        <taxon>Streptophyta</taxon>
        <taxon>Embryophyta</taxon>
        <taxon>Tracheophyta</taxon>
        <taxon>Lycopodiopsida</taxon>
        <taxon>Selaginellales</taxon>
        <taxon>Selaginellaceae</taxon>
        <taxon>Selaginella</taxon>
    </lineage>
</organism>
<evidence type="ECO:0000256" key="5">
    <source>
        <dbReference type="ARBA" id="ARBA00022723"/>
    </source>
</evidence>